<gene>
    <name evidence="1" type="ORF">HT134_26450</name>
</gene>
<keyword evidence="2" id="KW-1185">Reference proteome</keyword>
<proteinExistence type="predicted"/>
<dbReference type="AlphaFoldDB" id="A0A7Y6IT12"/>
<dbReference type="RefSeq" id="WP_175603176.1">
    <property type="nucleotide sequence ID" value="NZ_JABWGO010000007.1"/>
</dbReference>
<evidence type="ECO:0000313" key="1">
    <source>
        <dbReference type="EMBL" id="NUW43645.1"/>
    </source>
</evidence>
<evidence type="ECO:0000313" key="2">
    <source>
        <dbReference type="Proteomes" id="UP000546126"/>
    </source>
</evidence>
<reference evidence="1 2" key="1">
    <citation type="submission" date="2020-06" db="EMBL/GenBank/DDBJ databases">
        <authorList>
            <person name="Chanama M."/>
        </authorList>
    </citation>
    <scope>NUCLEOTIDE SEQUENCE [LARGE SCALE GENOMIC DNA]</scope>
    <source>
        <strain evidence="1 2">TBRC6557</strain>
    </source>
</reference>
<protein>
    <submittedName>
        <fullName evidence="1">Uncharacterized protein</fullName>
    </submittedName>
</protein>
<sequence>MKADNELVVVLPPGVPSLNASAAVELLAILLEVHQESPSVHADAA</sequence>
<organism evidence="1 2">
    <name type="scientific">Nonomuraea rhodomycinica</name>
    <dbReference type="NCBI Taxonomy" id="1712872"/>
    <lineage>
        <taxon>Bacteria</taxon>
        <taxon>Bacillati</taxon>
        <taxon>Actinomycetota</taxon>
        <taxon>Actinomycetes</taxon>
        <taxon>Streptosporangiales</taxon>
        <taxon>Streptosporangiaceae</taxon>
        <taxon>Nonomuraea</taxon>
    </lineage>
</organism>
<dbReference type="EMBL" id="JABWGO010000007">
    <property type="protein sequence ID" value="NUW43645.1"/>
    <property type="molecule type" value="Genomic_DNA"/>
</dbReference>
<accession>A0A7Y6IT12</accession>
<dbReference type="Proteomes" id="UP000546126">
    <property type="component" value="Unassembled WGS sequence"/>
</dbReference>
<comment type="caution">
    <text evidence="1">The sequence shown here is derived from an EMBL/GenBank/DDBJ whole genome shotgun (WGS) entry which is preliminary data.</text>
</comment>
<name>A0A7Y6IT12_9ACTN</name>